<evidence type="ECO:0000313" key="2">
    <source>
        <dbReference type="EMBL" id="CAL6021568.1"/>
    </source>
</evidence>
<dbReference type="EMBL" id="CAXDID020000089">
    <property type="protein sequence ID" value="CAL6021568.1"/>
    <property type="molecule type" value="Genomic_DNA"/>
</dbReference>
<gene>
    <name evidence="2" type="ORF">HINF_LOCUS28229</name>
    <name evidence="1" type="ORF">HINF_LOCUS34048</name>
</gene>
<dbReference type="EMBL" id="CATOUU010000762">
    <property type="protein sequence ID" value="CAI9946403.1"/>
    <property type="molecule type" value="Genomic_DNA"/>
</dbReference>
<accession>A0AA86PWN7</accession>
<proteinExistence type="predicted"/>
<reference evidence="2 3" key="2">
    <citation type="submission" date="2024-07" db="EMBL/GenBank/DDBJ databases">
        <authorList>
            <person name="Akdeniz Z."/>
        </authorList>
    </citation>
    <scope>NUCLEOTIDE SEQUENCE [LARGE SCALE GENOMIC DNA]</scope>
</reference>
<keyword evidence="3" id="KW-1185">Reference proteome</keyword>
<comment type="caution">
    <text evidence="1">The sequence shown here is derived from an EMBL/GenBank/DDBJ whole genome shotgun (WGS) entry which is preliminary data.</text>
</comment>
<reference evidence="1" key="1">
    <citation type="submission" date="2023-06" db="EMBL/GenBank/DDBJ databases">
        <authorList>
            <person name="Kurt Z."/>
        </authorList>
    </citation>
    <scope>NUCLEOTIDE SEQUENCE</scope>
</reference>
<name>A0AA86PWN7_9EUKA</name>
<dbReference type="Proteomes" id="UP001642409">
    <property type="component" value="Unassembled WGS sequence"/>
</dbReference>
<dbReference type="AlphaFoldDB" id="A0AA86PWN7"/>
<evidence type="ECO:0000313" key="3">
    <source>
        <dbReference type="Proteomes" id="UP001642409"/>
    </source>
</evidence>
<sequence length="155" mass="18784">MCRNFKIQFKFLVFKFTYKIQLPVQFLPQGSQNPTSRLLDQLPRPLHINPYKSNIYVLYQRKVTQDLYFGYKLQEDAQDIKVLEELCVFERKCDDFEPLNTEFLYYYKEKQEAPKVFPLKFADQVVKEKLEQIISSIDYCARILEHRMIMDVYKE</sequence>
<protein>
    <submittedName>
        <fullName evidence="2">Hypothetical_protein</fullName>
    </submittedName>
</protein>
<organism evidence="1">
    <name type="scientific">Hexamita inflata</name>
    <dbReference type="NCBI Taxonomy" id="28002"/>
    <lineage>
        <taxon>Eukaryota</taxon>
        <taxon>Metamonada</taxon>
        <taxon>Diplomonadida</taxon>
        <taxon>Hexamitidae</taxon>
        <taxon>Hexamitinae</taxon>
        <taxon>Hexamita</taxon>
    </lineage>
</organism>
<evidence type="ECO:0000313" key="1">
    <source>
        <dbReference type="EMBL" id="CAI9946403.1"/>
    </source>
</evidence>